<feature type="region of interest" description="Disordered" evidence="1">
    <location>
        <begin position="100"/>
        <end position="130"/>
    </location>
</feature>
<evidence type="ECO:0000256" key="1">
    <source>
        <dbReference type="SAM" id="MobiDB-lite"/>
    </source>
</evidence>
<dbReference type="EMBL" id="JBHTBR010000002">
    <property type="protein sequence ID" value="MFC7290900.1"/>
    <property type="molecule type" value="Genomic_DNA"/>
</dbReference>
<accession>A0ABW2IJB4</accession>
<evidence type="ECO:0008006" key="4">
    <source>
        <dbReference type="Google" id="ProtNLM"/>
    </source>
</evidence>
<comment type="caution">
    <text evidence="2">The sequence shown here is derived from an EMBL/GenBank/DDBJ whole genome shotgun (WGS) entry which is preliminary data.</text>
</comment>
<name>A0ABW2IJB4_9PROT</name>
<protein>
    <recommendedName>
        <fullName evidence="4">Transposase</fullName>
    </recommendedName>
</protein>
<feature type="compositionally biased region" description="Basic and acidic residues" evidence="1">
    <location>
        <begin position="103"/>
        <end position="123"/>
    </location>
</feature>
<dbReference type="Proteomes" id="UP001596492">
    <property type="component" value="Unassembled WGS sequence"/>
</dbReference>
<gene>
    <name evidence="2" type="ORF">ACFQS8_04685</name>
</gene>
<sequence>MNQPDDPAWLAREYDYRADVPCLEMAERYGVTPQQIAGWKVRFGWERGASRAQLLNIKLKRVLFAAQTELLRGDLEDCNKRLKTLGAFVKLHNDIEQLGQVGSDKKQAGKKMHDADREQDRTDANGPTLDELREELFQHLEIIVGEEETKSAFASAGLPISAERA</sequence>
<organism evidence="2 3">
    <name type="scientific">Hirschia litorea</name>
    <dbReference type="NCBI Taxonomy" id="1199156"/>
    <lineage>
        <taxon>Bacteria</taxon>
        <taxon>Pseudomonadati</taxon>
        <taxon>Pseudomonadota</taxon>
        <taxon>Alphaproteobacteria</taxon>
        <taxon>Hyphomonadales</taxon>
        <taxon>Hyphomonadaceae</taxon>
        <taxon>Hirschia</taxon>
    </lineage>
</organism>
<keyword evidence="3" id="KW-1185">Reference proteome</keyword>
<reference evidence="3" key="1">
    <citation type="journal article" date="2019" name="Int. J. Syst. Evol. Microbiol.">
        <title>The Global Catalogue of Microorganisms (GCM) 10K type strain sequencing project: providing services to taxonomists for standard genome sequencing and annotation.</title>
        <authorList>
            <consortium name="The Broad Institute Genomics Platform"/>
            <consortium name="The Broad Institute Genome Sequencing Center for Infectious Disease"/>
            <person name="Wu L."/>
            <person name="Ma J."/>
        </authorList>
    </citation>
    <scope>NUCLEOTIDE SEQUENCE [LARGE SCALE GENOMIC DNA]</scope>
    <source>
        <strain evidence="3">CCUG 51308</strain>
    </source>
</reference>
<proteinExistence type="predicted"/>
<evidence type="ECO:0000313" key="2">
    <source>
        <dbReference type="EMBL" id="MFC7290900.1"/>
    </source>
</evidence>
<evidence type="ECO:0000313" key="3">
    <source>
        <dbReference type="Proteomes" id="UP001596492"/>
    </source>
</evidence>
<dbReference type="RefSeq" id="WP_382166104.1">
    <property type="nucleotide sequence ID" value="NZ_JBHTBR010000002.1"/>
</dbReference>